<dbReference type="AlphaFoldDB" id="A0A7H8NGH0"/>
<keyword evidence="3" id="KW-1185">Reference proteome</keyword>
<gene>
    <name evidence="2" type="primary">cas7c</name>
    <name evidence="2" type="ORF">HUT08_32885</name>
</gene>
<feature type="region of interest" description="Disordered" evidence="1">
    <location>
        <begin position="22"/>
        <end position="42"/>
    </location>
</feature>
<proteinExistence type="predicted"/>
<sequence length="290" mass="31850">MTAPHLDPHRKIDFTFLIEARDSNPNGDPDAGGMPRTDPVSGQGLITDVALKRKIRNTVSLLNEEDKQPGYDIYVEAGVALNAQHERAYAADALGSDASQLDAQQWMCATFFDVRMFGAVMTTGKKGRQAGRVRGPLQLTFSRSVDPITPLEYGITRVTPTKQEDVDNGKVTEMGTKHIVPYGLYLGEGHFSAPLAARTGVTSKDLEMFWRAFTLMFDHDRAAARGELNLRGLYVFAHDDKYGNAPARQLLDRVTVKGPGDATARSYSDYQVEVSEDDLPSDVTLVRLAG</sequence>
<dbReference type="Pfam" id="PF05107">
    <property type="entry name" value="Cas_Cas7"/>
    <property type="match status" value="1"/>
</dbReference>
<dbReference type="InterPro" id="IPR006482">
    <property type="entry name" value="Cas7_Csh2/Csh2"/>
</dbReference>
<accession>A0A7H8NGH0</accession>
<dbReference type="EMBL" id="CP054929">
    <property type="protein sequence ID" value="QKW53551.1"/>
    <property type="molecule type" value="Genomic_DNA"/>
</dbReference>
<reference evidence="2 3" key="1">
    <citation type="submission" date="2020-06" db="EMBL/GenBank/DDBJ databases">
        <title>Genome mining for natural products.</title>
        <authorList>
            <person name="Zhang B."/>
            <person name="Shi J."/>
            <person name="Ge H."/>
        </authorList>
    </citation>
    <scope>NUCLEOTIDE SEQUENCE [LARGE SCALE GENOMIC DNA]</scope>
    <source>
        <strain evidence="2 3">NA00687</strain>
    </source>
</reference>
<protein>
    <submittedName>
        <fullName evidence="2">Type I-C CRISPR-associated protein Cas7/Csd2</fullName>
    </submittedName>
</protein>
<name>A0A7H8NGH0_9ACTN</name>
<organism evidence="2 3">
    <name type="scientific">Streptomyces buecherae</name>
    <dbReference type="NCBI Taxonomy" id="2763006"/>
    <lineage>
        <taxon>Bacteria</taxon>
        <taxon>Bacillati</taxon>
        <taxon>Actinomycetota</taxon>
        <taxon>Actinomycetes</taxon>
        <taxon>Kitasatosporales</taxon>
        <taxon>Streptomycetaceae</taxon>
        <taxon>Streptomyces</taxon>
    </lineage>
</organism>
<dbReference type="InterPro" id="IPR013418">
    <property type="entry name" value="CRISPR-assoc_prot_Cas7/Csd2"/>
</dbReference>
<dbReference type="GO" id="GO:0043571">
    <property type="term" value="P:maintenance of CRISPR repeat elements"/>
    <property type="evidence" value="ECO:0007669"/>
    <property type="project" value="InterPro"/>
</dbReference>
<evidence type="ECO:0000313" key="3">
    <source>
        <dbReference type="Proteomes" id="UP000509303"/>
    </source>
</evidence>
<dbReference type="Proteomes" id="UP000509303">
    <property type="component" value="Chromosome"/>
</dbReference>
<evidence type="ECO:0000313" key="2">
    <source>
        <dbReference type="EMBL" id="QKW53551.1"/>
    </source>
</evidence>
<evidence type="ECO:0000256" key="1">
    <source>
        <dbReference type="SAM" id="MobiDB-lite"/>
    </source>
</evidence>
<dbReference type="NCBIfam" id="TIGR01595">
    <property type="entry name" value="cas_CT1132"/>
    <property type="match status" value="1"/>
</dbReference>
<dbReference type="RefSeq" id="WP_176165257.1">
    <property type="nucleotide sequence ID" value="NZ_CP054929.1"/>
</dbReference>
<dbReference type="NCBIfam" id="TIGR02589">
    <property type="entry name" value="cas_Csd2"/>
    <property type="match status" value="1"/>
</dbReference>